<evidence type="ECO:0000313" key="2">
    <source>
        <dbReference type="EMBL" id="PYH91202.1"/>
    </source>
</evidence>
<feature type="coiled-coil region" evidence="1">
    <location>
        <begin position="50"/>
        <end position="77"/>
    </location>
</feature>
<gene>
    <name evidence="2" type="ORF">BO71DRAFT_359963</name>
</gene>
<dbReference type="OrthoDB" id="4526473at2759"/>
<evidence type="ECO:0000313" key="3">
    <source>
        <dbReference type="Proteomes" id="UP000247810"/>
    </source>
</evidence>
<dbReference type="AlphaFoldDB" id="A0A319EJS7"/>
<proteinExistence type="predicted"/>
<evidence type="ECO:0000256" key="1">
    <source>
        <dbReference type="SAM" id="Coils"/>
    </source>
</evidence>
<dbReference type="Proteomes" id="UP000247810">
    <property type="component" value="Unassembled WGS sequence"/>
</dbReference>
<keyword evidence="3" id="KW-1185">Reference proteome</keyword>
<protein>
    <submittedName>
        <fullName evidence="2">Uncharacterized protein</fullName>
    </submittedName>
</protein>
<sequence>MDVHLIQLYGPGMSFYRTQLQSAAKNTTSGASLSALSGLLNGFQRYSSALQSLHTTNQHLESKLDVLRSNASRLNSDLSTLQLHVKAFKKDLLATWQADMLTRLVVVLYERQNWKLPGGVAVGDHVQLDRERLSGMFATAAGRVRKTTLKRKLGLSVKYYSALQRYKEIVHLRSTDPLQTERAFARWLVSEKENHWGMYRFWGALFPLCYCRSVEESAEMP</sequence>
<accession>A0A319EJS7</accession>
<dbReference type="VEuPathDB" id="FungiDB:BO71DRAFT_359963"/>
<name>A0A319EJS7_9EURO</name>
<dbReference type="EMBL" id="KZ825953">
    <property type="protein sequence ID" value="PYH91202.1"/>
    <property type="molecule type" value="Genomic_DNA"/>
</dbReference>
<keyword evidence="1" id="KW-0175">Coiled coil</keyword>
<organism evidence="2 3">
    <name type="scientific">Aspergillus ellipticus CBS 707.79</name>
    <dbReference type="NCBI Taxonomy" id="1448320"/>
    <lineage>
        <taxon>Eukaryota</taxon>
        <taxon>Fungi</taxon>
        <taxon>Dikarya</taxon>
        <taxon>Ascomycota</taxon>
        <taxon>Pezizomycotina</taxon>
        <taxon>Eurotiomycetes</taxon>
        <taxon>Eurotiomycetidae</taxon>
        <taxon>Eurotiales</taxon>
        <taxon>Aspergillaceae</taxon>
        <taxon>Aspergillus</taxon>
        <taxon>Aspergillus subgen. Circumdati</taxon>
    </lineage>
</organism>
<reference evidence="2 3" key="1">
    <citation type="submission" date="2018-02" db="EMBL/GenBank/DDBJ databases">
        <title>The genomes of Aspergillus section Nigri reveals drivers in fungal speciation.</title>
        <authorList>
            <consortium name="DOE Joint Genome Institute"/>
            <person name="Vesth T.C."/>
            <person name="Nybo J."/>
            <person name="Theobald S."/>
            <person name="Brandl J."/>
            <person name="Frisvad J.C."/>
            <person name="Nielsen K.F."/>
            <person name="Lyhne E.K."/>
            <person name="Kogle M.E."/>
            <person name="Kuo A."/>
            <person name="Riley R."/>
            <person name="Clum A."/>
            <person name="Nolan M."/>
            <person name="Lipzen A."/>
            <person name="Salamov A."/>
            <person name="Henrissat B."/>
            <person name="Wiebenga A."/>
            <person name="De vries R.P."/>
            <person name="Grigoriev I.V."/>
            <person name="Mortensen U.H."/>
            <person name="Andersen M.R."/>
            <person name="Baker S.E."/>
        </authorList>
    </citation>
    <scope>NUCLEOTIDE SEQUENCE [LARGE SCALE GENOMIC DNA]</scope>
    <source>
        <strain evidence="2 3">CBS 707.79</strain>
    </source>
</reference>